<dbReference type="Ensembl" id="ENSOTST00005047964.2">
    <property type="protein sequence ID" value="ENSOTSP00005044102.1"/>
    <property type="gene ID" value="ENSOTSG00005021387.2"/>
</dbReference>
<reference evidence="7" key="2">
    <citation type="submission" date="2025-09" db="UniProtKB">
        <authorList>
            <consortium name="Ensembl"/>
        </authorList>
    </citation>
    <scope>IDENTIFICATION</scope>
</reference>
<keyword evidence="4" id="KW-0472">Membrane</keyword>
<dbReference type="Pfam" id="PF08205">
    <property type="entry name" value="C2-set_2"/>
    <property type="match status" value="1"/>
</dbReference>
<reference evidence="7" key="1">
    <citation type="submission" date="2025-08" db="UniProtKB">
        <authorList>
            <consortium name="Ensembl"/>
        </authorList>
    </citation>
    <scope>IDENTIFICATION</scope>
</reference>
<evidence type="ECO:0000259" key="6">
    <source>
        <dbReference type="PROSITE" id="PS50835"/>
    </source>
</evidence>
<sequence length="379" mass="43154">KRVQISLSIFPFPISPPYPSGMFGYQGTSRAMTNSCVVIYFTFMYPATPRHPRHLVLWQALLPALPVCGVQDIVRESYKGRTKLIGDMHQRNCTLLISNIGTEHSGRYNFCADLGGANIYTYPDFSELKVLVLTPPLTEGEPATLTCTAPGICSGTPPNITWTWRGTGDNITELRDNTTTQRRVDLTAFTTTHFSTLTFTPSAKHDGTKVTCLVTFNGSVTTKKTLKLNVTRKYKKYMHPITVEQILFTEYVVLKINCRLSNISIFTIKNIRLIVKSANAFHHIVIEVLANPPKIQILSNLICNIFLRRKERTPKNFDSKSPFTNLEMVACEDQQVQYPFFFFISNIQLALTCQQEFTRQHEQVWDHQANKRLITQLFM</sequence>
<evidence type="ECO:0000313" key="8">
    <source>
        <dbReference type="Proteomes" id="UP000694402"/>
    </source>
</evidence>
<dbReference type="InterPro" id="IPR007110">
    <property type="entry name" value="Ig-like_dom"/>
</dbReference>
<keyword evidence="5" id="KW-1015">Disulfide bond</keyword>
<proteinExistence type="predicted"/>
<dbReference type="InterPro" id="IPR013162">
    <property type="entry name" value="CD80_C2-set"/>
</dbReference>
<dbReference type="InterPro" id="IPR051036">
    <property type="entry name" value="SIGLEC"/>
</dbReference>
<evidence type="ECO:0000313" key="7">
    <source>
        <dbReference type="Ensembl" id="ENSOTSP00005044102.1"/>
    </source>
</evidence>
<keyword evidence="2" id="KW-0812">Transmembrane</keyword>
<evidence type="ECO:0000256" key="1">
    <source>
        <dbReference type="ARBA" id="ARBA00004167"/>
    </source>
</evidence>
<dbReference type="Proteomes" id="UP000694402">
    <property type="component" value="Unassembled WGS sequence"/>
</dbReference>
<keyword evidence="8" id="KW-1185">Reference proteome</keyword>
<feature type="domain" description="Ig-like" evidence="6">
    <location>
        <begin position="123"/>
        <end position="227"/>
    </location>
</feature>
<dbReference type="GO" id="GO:0007155">
    <property type="term" value="P:cell adhesion"/>
    <property type="evidence" value="ECO:0007669"/>
    <property type="project" value="TreeGrafter"/>
</dbReference>
<evidence type="ECO:0000256" key="3">
    <source>
        <dbReference type="ARBA" id="ARBA00022989"/>
    </source>
</evidence>
<dbReference type="GO" id="GO:0005886">
    <property type="term" value="C:plasma membrane"/>
    <property type="evidence" value="ECO:0007669"/>
    <property type="project" value="TreeGrafter"/>
</dbReference>
<evidence type="ECO:0000256" key="5">
    <source>
        <dbReference type="ARBA" id="ARBA00023157"/>
    </source>
</evidence>
<comment type="subcellular location">
    <subcellularLocation>
        <location evidence="1">Membrane</location>
        <topology evidence="1">Single-pass membrane protein</topology>
    </subcellularLocation>
</comment>
<dbReference type="SUPFAM" id="SSF48726">
    <property type="entry name" value="Immunoglobulin"/>
    <property type="match status" value="2"/>
</dbReference>
<dbReference type="InterPro" id="IPR036179">
    <property type="entry name" value="Ig-like_dom_sf"/>
</dbReference>
<dbReference type="PANTHER" id="PTHR12035">
    <property type="entry name" value="SIALIC ACID BINDING IMMUNOGLOBULIN-LIKE LECTIN"/>
    <property type="match status" value="1"/>
</dbReference>
<dbReference type="PROSITE" id="PS50835">
    <property type="entry name" value="IG_LIKE"/>
    <property type="match status" value="1"/>
</dbReference>
<dbReference type="AlphaFoldDB" id="A0A8C8G708"/>
<keyword evidence="3" id="KW-1133">Transmembrane helix</keyword>
<accession>A0A8C8G708</accession>
<organism evidence="7 8">
    <name type="scientific">Oncorhynchus tshawytscha</name>
    <name type="common">Chinook salmon</name>
    <name type="synonym">Salmo tshawytscha</name>
    <dbReference type="NCBI Taxonomy" id="74940"/>
    <lineage>
        <taxon>Eukaryota</taxon>
        <taxon>Metazoa</taxon>
        <taxon>Chordata</taxon>
        <taxon>Craniata</taxon>
        <taxon>Vertebrata</taxon>
        <taxon>Euteleostomi</taxon>
        <taxon>Actinopterygii</taxon>
        <taxon>Neopterygii</taxon>
        <taxon>Teleostei</taxon>
        <taxon>Protacanthopterygii</taxon>
        <taxon>Salmoniformes</taxon>
        <taxon>Salmonidae</taxon>
        <taxon>Salmoninae</taxon>
        <taxon>Oncorhynchus</taxon>
    </lineage>
</organism>
<dbReference type="InterPro" id="IPR013783">
    <property type="entry name" value="Ig-like_fold"/>
</dbReference>
<gene>
    <name evidence="7" type="primary">TPK1</name>
</gene>
<evidence type="ECO:0000256" key="4">
    <source>
        <dbReference type="ARBA" id="ARBA00023136"/>
    </source>
</evidence>
<name>A0A8C8G708_ONCTS</name>
<evidence type="ECO:0000256" key="2">
    <source>
        <dbReference type="ARBA" id="ARBA00022692"/>
    </source>
</evidence>
<dbReference type="Gene3D" id="2.60.40.10">
    <property type="entry name" value="Immunoglobulins"/>
    <property type="match status" value="2"/>
</dbReference>
<protein>
    <recommendedName>
        <fullName evidence="6">Ig-like domain-containing protein</fullName>
    </recommendedName>
</protein>
<dbReference type="GeneTree" id="ENSGT01150000286924"/>
<dbReference type="GO" id="GO:0033691">
    <property type="term" value="F:sialic acid binding"/>
    <property type="evidence" value="ECO:0007669"/>
    <property type="project" value="TreeGrafter"/>
</dbReference>